<gene>
    <name evidence="2" type="ORF">JGS22_015230</name>
</gene>
<evidence type="ECO:0000313" key="3">
    <source>
        <dbReference type="Proteomes" id="UP000694501"/>
    </source>
</evidence>
<sequence>MHADDATNSPENNGSSAPAGKFMGFGALLRQWRRNAGVTQVRAAKALAMSERTYRKIERGASPPRITKSQCDALAELFALDRTERHALHLHGVGSSVHRSERQLPVPADIRLLLTRQMPNPAYICDQHWNIIAYNAAMAQWWPWVTEDNANLFRWSLLTSEARSQYHDWPGRARAAVRMLKFALATSEYDPDLDNLVGQVLRDSEVREIWASDEELDGFIDGHHFRMTVPALDWEPVNLISHELHPASLPAWKFVVVTWTEASREEPPIDVTGRSGVCESPLLDDLSDPCPTGTLHEGQSACSSTLTRSDLPQDPSRALAKVDELAEHLHGRMAGLQELRETVCAEIDPSAD</sequence>
<dbReference type="Proteomes" id="UP000694501">
    <property type="component" value="Unassembled WGS sequence"/>
</dbReference>
<comment type="caution">
    <text evidence="2">The sequence shown here is derived from an EMBL/GenBank/DDBJ whole genome shotgun (WGS) entry which is preliminary data.</text>
</comment>
<dbReference type="InterPro" id="IPR001387">
    <property type="entry name" value="Cro/C1-type_HTH"/>
</dbReference>
<proteinExistence type="predicted"/>
<dbReference type="Pfam" id="PF17765">
    <property type="entry name" value="MLTR_LBD"/>
    <property type="match status" value="1"/>
</dbReference>
<dbReference type="PANTHER" id="PTHR35010">
    <property type="entry name" value="BLL4672 PROTEIN-RELATED"/>
    <property type="match status" value="1"/>
</dbReference>
<dbReference type="RefSeq" id="WP_211040267.1">
    <property type="nucleotide sequence ID" value="NZ_JAELVF020000001.1"/>
</dbReference>
<evidence type="ECO:0000313" key="2">
    <source>
        <dbReference type="EMBL" id="MBU7598928.1"/>
    </source>
</evidence>
<dbReference type="EMBL" id="JAELVF020000001">
    <property type="protein sequence ID" value="MBU7598928.1"/>
    <property type="molecule type" value="Genomic_DNA"/>
</dbReference>
<dbReference type="PROSITE" id="PS50943">
    <property type="entry name" value="HTH_CROC1"/>
    <property type="match status" value="1"/>
</dbReference>
<feature type="domain" description="HTH cro/C1-type" evidence="1">
    <location>
        <begin position="29"/>
        <end position="85"/>
    </location>
</feature>
<dbReference type="PANTHER" id="PTHR35010:SF2">
    <property type="entry name" value="BLL4672 PROTEIN"/>
    <property type="match status" value="1"/>
</dbReference>
<evidence type="ECO:0000259" key="1">
    <source>
        <dbReference type="PROSITE" id="PS50943"/>
    </source>
</evidence>
<reference evidence="2" key="1">
    <citation type="submission" date="2021-06" db="EMBL/GenBank/DDBJ databases">
        <title>Sequencing of actinobacteria type strains.</title>
        <authorList>
            <person name="Nguyen G.-S."/>
            <person name="Wentzel A."/>
        </authorList>
    </citation>
    <scope>NUCLEOTIDE SEQUENCE</scope>
    <source>
        <strain evidence="2">P38-E01</strain>
    </source>
</reference>
<accession>A0A949JF39</accession>
<dbReference type="InterPro" id="IPR010982">
    <property type="entry name" value="Lambda_DNA-bd_dom_sf"/>
</dbReference>
<dbReference type="AlphaFoldDB" id="A0A949JF39"/>
<dbReference type="Gene3D" id="1.10.260.40">
    <property type="entry name" value="lambda repressor-like DNA-binding domains"/>
    <property type="match status" value="1"/>
</dbReference>
<dbReference type="Gene3D" id="3.30.450.180">
    <property type="match status" value="1"/>
</dbReference>
<dbReference type="Pfam" id="PF13560">
    <property type="entry name" value="HTH_31"/>
    <property type="match status" value="1"/>
</dbReference>
<protein>
    <submittedName>
        <fullName evidence="2">Helix-turn-helix transcriptional regulator</fullName>
    </submittedName>
</protein>
<dbReference type="SMART" id="SM00530">
    <property type="entry name" value="HTH_XRE"/>
    <property type="match status" value="1"/>
</dbReference>
<keyword evidence="3" id="KW-1185">Reference proteome</keyword>
<dbReference type="GO" id="GO:0003677">
    <property type="term" value="F:DNA binding"/>
    <property type="evidence" value="ECO:0007669"/>
    <property type="project" value="InterPro"/>
</dbReference>
<dbReference type="CDD" id="cd00093">
    <property type="entry name" value="HTH_XRE"/>
    <property type="match status" value="1"/>
</dbReference>
<dbReference type="InterPro" id="IPR041413">
    <property type="entry name" value="MLTR_LBD"/>
</dbReference>
<name>A0A949JF39_9ACTN</name>
<dbReference type="SUPFAM" id="SSF47413">
    <property type="entry name" value="lambda repressor-like DNA-binding domains"/>
    <property type="match status" value="1"/>
</dbReference>
<organism evidence="2 3">
    <name type="scientific">Streptomyces tardus</name>
    <dbReference type="NCBI Taxonomy" id="2780544"/>
    <lineage>
        <taxon>Bacteria</taxon>
        <taxon>Bacillati</taxon>
        <taxon>Actinomycetota</taxon>
        <taxon>Actinomycetes</taxon>
        <taxon>Kitasatosporales</taxon>
        <taxon>Streptomycetaceae</taxon>
        <taxon>Streptomyces</taxon>
    </lineage>
</organism>